<organism evidence="2 3">
    <name type="scientific">Nematocida parisii (strain ERTm3)</name>
    <name type="common">Nematode killer fungus</name>
    <dbReference type="NCBI Taxonomy" id="935791"/>
    <lineage>
        <taxon>Eukaryota</taxon>
        <taxon>Fungi</taxon>
        <taxon>Fungi incertae sedis</taxon>
        <taxon>Microsporidia</taxon>
        <taxon>Nematocida</taxon>
    </lineage>
</organism>
<feature type="transmembrane region" description="Helical" evidence="1">
    <location>
        <begin position="126"/>
        <end position="145"/>
    </location>
</feature>
<keyword evidence="1" id="KW-0812">Transmembrane</keyword>
<proteinExistence type="predicted"/>
<dbReference type="InParanoid" id="I3EI32"/>
<accession>I3EI32</accession>
<name>I3EI32_NEMP3</name>
<dbReference type="HOGENOM" id="CLU_940379_0_0_1"/>
<keyword evidence="3" id="KW-1185">Reference proteome</keyword>
<feature type="transmembrane region" description="Helical" evidence="1">
    <location>
        <begin position="49"/>
        <end position="70"/>
    </location>
</feature>
<dbReference type="OrthoDB" id="2190310at2759"/>
<feature type="transmembrane region" description="Helical" evidence="1">
    <location>
        <begin position="12"/>
        <end position="37"/>
    </location>
</feature>
<evidence type="ECO:0000313" key="3">
    <source>
        <dbReference type="Proteomes" id="UP000002872"/>
    </source>
</evidence>
<dbReference type="Proteomes" id="UP000002872">
    <property type="component" value="Unassembled WGS sequence"/>
</dbReference>
<keyword evidence="1" id="KW-0472">Membrane</keyword>
<feature type="transmembrane region" description="Helical" evidence="1">
    <location>
        <begin position="274"/>
        <end position="297"/>
    </location>
</feature>
<keyword evidence="1" id="KW-1133">Transmembrane helix</keyword>
<dbReference type="OMA" id="YITTIFW"/>
<feature type="transmembrane region" description="Helical" evidence="1">
    <location>
        <begin position="234"/>
        <end position="254"/>
    </location>
</feature>
<dbReference type="EMBL" id="GL870877">
    <property type="protein sequence ID" value="EIJ88879.1"/>
    <property type="molecule type" value="Genomic_DNA"/>
</dbReference>
<feature type="transmembrane region" description="Helical" evidence="1">
    <location>
        <begin position="198"/>
        <end position="227"/>
    </location>
</feature>
<reference evidence="2" key="1">
    <citation type="submission" date="2011-01" db="EMBL/GenBank/DDBJ databases">
        <title>The Genome Sequence of Nematocida parisii strain ERTm3.</title>
        <authorList>
            <consortium name="The Broad Institute Genome Sequencing Platform"/>
            <consortium name="The Broad Institute Genome Sequencing Center for Infectious Disease"/>
            <person name="Cuomo C."/>
            <person name="Troemel E."/>
            <person name="Young S.K."/>
            <person name="Zeng Q."/>
            <person name="Gargeya S."/>
            <person name="Fitzgerald M."/>
            <person name="Haas B."/>
            <person name="Abouelleil A."/>
            <person name="Alvarado L."/>
            <person name="Arachchi H.M."/>
            <person name="Berlin A."/>
            <person name="Chapman S.B."/>
            <person name="Gearin G."/>
            <person name="Goldberg J."/>
            <person name="Griggs A."/>
            <person name="Gujja S."/>
            <person name="Hansen M."/>
            <person name="Heiman D."/>
            <person name="Howarth C."/>
            <person name="Larimer J."/>
            <person name="Lui A."/>
            <person name="MacDonald P.J.P."/>
            <person name="McCowen C."/>
            <person name="Montmayeur A."/>
            <person name="Murphy C."/>
            <person name="Neiman D."/>
            <person name="Pearson M."/>
            <person name="Priest M."/>
            <person name="Roberts A."/>
            <person name="Saif S."/>
            <person name="Shea T."/>
            <person name="Sisk P."/>
            <person name="Stolte C."/>
            <person name="Sykes S."/>
            <person name="Wortman J."/>
            <person name="Nusbaum C."/>
            <person name="Birren B."/>
        </authorList>
    </citation>
    <scope>NUCLEOTIDE SEQUENCE</scope>
    <source>
        <strain evidence="2">ERTm3</strain>
    </source>
</reference>
<dbReference type="VEuPathDB" id="MicrosporidiaDB:NEQG_00698"/>
<gene>
    <name evidence="2" type="ORF">NEQG_00698</name>
</gene>
<sequence>MEDVLRCGLVGLIVYGNYILFSGYITTIFWSMCYSVLFKQINNNTPFILIPVMHIVLVVSILFTVFPYLVMSICRKELLEFFVSTIHNRQEIVSNISAADCRMYYRIYNALKPFAMYTSYDVQKDLLLSGRVVCFIFFFVYFYRLQKNPLFYLIGSIPKAAHIIKIFEGILNTLCIASVYQALFSVLSSIYFAQPLLITYMMTFFVLTLFPVHSLIYFFLFAVMLLAHGQRLNSGILIISGVIIHIIIRCIFSTKSSVNAGIGNRYLKSISSFLGWKVFGCAGLVLGPFLLFSLLVLTGPDDVQPSYNHNTAQEITRKINKSPKKLTKTMEILRKNK</sequence>
<dbReference type="AlphaFoldDB" id="I3EI32"/>
<protein>
    <submittedName>
        <fullName evidence="2">Uncharacterized protein</fullName>
    </submittedName>
</protein>
<evidence type="ECO:0000256" key="1">
    <source>
        <dbReference type="SAM" id="Phobius"/>
    </source>
</evidence>
<evidence type="ECO:0000313" key="2">
    <source>
        <dbReference type="EMBL" id="EIJ88879.1"/>
    </source>
</evidence>
<feature type="transmembrane region" description="Helical" evidence="1">
    <location>
        <begin position="166"/>
        <end position="192"/>
    </location>
</feature>